<reference evidence="3" key="1">
    <citation type="journal article" date="2014" name="Science">
        <title>Ancient hybridizations among the ancestral genomes of bread wheat.</title>
        <authorList>
            <consortium name="International Wheat Genome Sequencing Consortium,"/>
            <person name="Marcussen T."/>
            <person name="Sandve S.R."/>
            <person name="Heier L."/>
            <person name="Spannagl M."/>
            <person name="Pfeifer M."/>
            <person name="Jakobsen K.S."/>
            <person name="Wulff B.B."/>
            <person name="Steuernagel B."/>
            <person name="Mayer K.F."/>
            <person name="Olsen O.A."/>
        </authorList>
    </citation>
    <scope>NUCLEOTIDE SEQUENCE [LARGE SCALE GENOMIC DNA]</scope>
    <source>
        <strain evidence="3">cv. AL8/78</strain>
    </source>
</reference>
<organism evidence="2 3">
    <name type="scientific">Aegilops tauschii subsp. strangulata</name>
    <name type="common">Goatgrass</name>
    <dbReference type="NCBI Taxonomy" id="200361"/>
    <lineage>
        <taxon>Eukaryota</taxon>
        <taxon>Viridiplantae</taxon>
        <taxon>Streptophyta</taxon>
        <taxon>Embryophyta</taxon>
        <taxon>Tracheophyta</taxon>
        <taxon>Spermatophyta</taxon>
        <taxon>Magnoliopsida</taxon>
        <taxon>Liliopsida</taxon>
        <taxon>Poales</taxon>
        <taxon>Poaceae</taxon>
        <taxon>BOP clade</taxon>
        <taxon>Pooideae</taxon>
        <taxon>Triticodae</taxon>
        <taxon>Triticeae</taxon>
        <taxon>Triticinae</taxon>
        <taxon>Aegilops</taxon>
    </lineage>
</organism>
<dbReference type="AlphaFoldDB" id="A0A453KYA1"/>
<evidence type="ECO:0000256" key="1">
    <source>
        <dbReference type="SAM" id="MobiDB-lite"/>
    </source>
</evidence>
<proteinExistence type="predicted"/>
<feature type="region of interest" description="Disordered" evidence="1">
    <location>
        <begin position="1"/>
        <end position="25"/>
    </location>
</feature>
<name>A0A453KYA1_AEGTS</name>
<dbReference type="Gramene" id="AET5Gv20559100.3">
    <property type="protein sequence ID" value="AET5Gv20559100.3"/>
    <property type="gene ID" value="AET5Gv20559100"/>
</dbReference>
<dbReference type="EnsemblPlants" id="AET5Gv20559100.3">
    <property type="protein sequence ID" value="AET5Gv20559100.3"/>
    <property type="gene ID" value="AET5Gv20559100"/>
</dbReference>
<keyword evidence="3" id="KW-1185">Reference proteome</keyword>
<sequence>CHQVQPDAGRQDPRSGSPPPPLPQTIFSHALVASDLFVPRSPLKSVGFVPCVLQVVSSCTSTPRRGRAAPSAL</sequence>
<evidence type="ECO:0000313" key="3">
    <source>
        <dbReference type="Proteomes" id="UP000015105"/>
    </source>
</evidence>
<reference evidence="2" key="4">
    <citation type="submission" date="2019-03" db="UniProtKB">
        <authorList>
            <consortium name="EnsemblPlants"/>
        </authorList>
    </citation>
    <scope>IDENTIFICATION</scope>
</reference>
<dbReference type="Proteomes" id="UP000015105">
    <property type="component" value="Chromosome 5D"/>
</dbReference>
<accession>A0A453KYA1</accession>
<evidence type="ECO:0000313" key="2">
    <source>
        <dbReference type="EnsemblPlants" id="AET5Gv20559100.3"/>
    </source>
</evidence>
<reference evidence="3" key="2">
    <citation type="journal article" date="2017" name="Nat. Plants">
        <title>The Aegilops tauschii genome reveals multiple impacts of transposons.</title>
        <authorList>
            <person name="Zhao G."/>
            <person name="Zou C."/>
            <person name="Li K."/>
            <person name="Wang K."/>
            <person name="Li T."/>
            <person name="Gao L."/>
            <person name="Zhang X."/>
            <person name="Wang H."/>
            <person name="Yang Z."/>
            <person name="Liu X."/>
            <person name="Jiang W."/>
            <person name="Mao L."/>
            <person name="Kong X."/>
            <person name="Jiao Y."/>
            <person name="Jia J."/>
        </authorList>
    </citation>
    <scope>NUCLEOTIDE SEQUENCE [LARGE SCALE GENOMIC DNA]</scope>
    <source>
        <strain evidence="3">cv. AL8/78</strain>
    </source>
</reference>
<reference evidence="2" key="3">
    <citation type="journal article" date="2017" name="Nature">
        <title>Genome sequence of the progenitor of the wheat D genome Aegilops tauschii.</title>
        <authorList>
            <person name="Luo M.C."/>
            <person name="Gu Y.Q."/>
            <person name="Puiu D."/>
            <person name="Wang H."/>
            <person name="Twardziok S.O."/>
            <person name="Deal K.R."/>
            <person name="Huo N."/>
            <person name="Zhu T."/>
            <person name="Wang L."/>
            <person name="Wang Y."/>
            <person name="McGuire P.E."/>
            <person name="Liu S."/>
            <person name="Long H."/>
            <person name="Ramasamy R.K."/>
            <person name="Rodriguez J.C."/>
            <person name="Van S.L."/>
            <person name="Yuan L."/>
            <person name="Wang Z."/>
            <person name="Xia Z."/>
            <person name="Xiao L."/>
            <person name="Anderson O.D."/>
            <person name="Ouyang S."/>
            <person name="Liang Y."/>
            <person name="Zimin A.V."/>
            <person name="Pertea G."/>
            <person name="Qi P."/>
            <person name="Bennetzen J.L."/>
            <person name="Dai X."/>
            <person name="Dawson M.W."/>
            <person name="Muller H.G."/>
            <person name="Kugler K."/>
            <person name="Rivarola-Duarte L."/>
            <person name="Spannagl M."/>
            <person name="Mayer K.F.X."/>
            <person name="Lu F.H."/>
            <person name="Bevan M.W."/>
            <person name="Leroy P."/>
            <person name="Li P."/>
            <person name="You F.M."/>
            <person name="Sun Q."/>
            <person name="Liu Z."/>
            <person name="Lyons E."/>
            <person name="Wicker T."/>
            <person name="Salzberg S.L."/>
            <person name="Devos K.M."/>
            <person name="Dvorak J."/>
        </authorList>
    </citation>
    <scope>NUCLEOTIDE SEQUENCE [LARGE SCALE GENOMIC DNA]</scope>
    <source>
        <strain evidence="2">cv. AL8/78</strain>
    </source>
</reference>
<protein>
    <submittedName>
        <fullName evidence="2">Uncharacterized protein</fullName>
    </submittedName>
</protein>
<reference evidence="2" key="5">
    <citation type="journal article" date="2021" name="G3 (Bethesda)">
        <title>Aegilops tauschii genome assembly Aet v5.0 features greater sequence contiguity and improved annotation.</title>
        <authorList>
            <person name="Wang L."/>
            <person name="Zhu T."/>
            <person name="Rodriguez J.C."/>
            <person name="Deal K.R."/>
            <person name="Dubcovsky J."/>
            <person name="McGuire P.E."/>
            <person name="Lux T."/>
            <person name="Spannagl M."/>
            <person name="Mayer K.F.X."/>
            <person name="Baldrich P."/>
            <person name="Meyers B.C."/>
            <person name="Huo N."/>
            <person name="Gu Y.Q."/>
            <person name="Zhou H."/>
            <person name="Devos K.M."/>
            <person name="Bennetzen J.L."/>
            <person name="Unver T."/>
            <person name="Budak H."/>
            <person name="Gulick P.J."/>
            <person name="Galiba G."/>
            <person name="Kalapos B."/>
            <person name="Nelson D.R."/>
            <person name="Li P."/>
            <person name="You F.M."/>
            <person name="Luo M.C."/>
            <person name="Dvorak J."/>
        </authorList>
    </citation>
    <scope>NUCLEOTIDE SEQUENCE [LARGE SCALE GENOMIC DNA]</scope>
    <source>
        <strain evidence="2">cv. AL8/78</strain>
    </source>
</reference>